<dbReference type="AlphaFoldDB" id="A0AAV9APB0"/>
<gene>
    <name evidence="1" type="ORF">QJS04_geneDACA016686</name>
</gene>
<comment type="caution">
    <text evidence="1">The sequence shown here is derived from an EMBL/GenBank/DDBJ whole genome shotgun (WGS) entry which is preliminary data.</text>
</comment>
<dbReference type="Proteomes" id="UP001179952">
    <property type="component" value="Unassembled WGS sequence"/>
</dbReference>
<name>A0AAV9APB0_ACOGR</name>
<reference evidence="1" key="2">
    <citation type="submission" date="2023-06" db="EMBL/GenBank/DDBJ databases">
        <authorList>
            <person name="Ma L."/>
            <person name="Liu K.-W."/>
            <person name="Li Z."/>
            <person name="Hsiao Y.-Y."/>
            <person name="Qi Y."/>
            <person name="Fu T."/>
            <person name="Tang G."/>
            <person name="Zhang D."/>
            <person name="Sun W.-H."/>
            <person name="Liu D.-K."/>
            <person name="Li Y."/>
            <person name="Chen G.-Z."/>
            <person name="Liu X.-D."/>
            <person name="Liao X.-Y."/>
            <person name="Jiang Y.-T."/>
            <person name="Yu X."/>
            <person name="Hao Y."/>
            <person name="Huang J."/>
            <person name="Zhao X.-W."/>
            <person name="Ke S."/>
            <person name="Chen Y.-Y."/>
            <person name="Wu W.-L."/>
            <person name="Hsu J.-L."/>
            <person name="Lin Y.-F."/>
            <person name="Huang M.-D."/>
            <person name="Li C.-Y."/>
            <person name="Huang L."/>
            <person name="Wang Z.-W."/>
            <person name="Zhao X."/>
            <person name="Zhong W.-Y."/>
            <person name="Peng D.-H."/>
            <person name="Ahmad S."/>
            <person name="Lan S."/>
            <person name="Zhang J.-S."/>
            <person name="Tsai W.-C."/>
            <person name="Van De Peer Y."/>
            <person name="Liu Z.-J."/>
        </authorList>
    </citation>
    <scope>NUCLEOTIDE SEQUENCE</scope>
    <source>
        <strain evidence="1">SCP</strain>
        <tissue evidence="1">Leaves</tissue>
    </source>
</reference>
<organism evidence="1 2">
    <name type="scientific">Acorus gramineus</name>
    <name type="common">Dwarf sweet flag</name>
    <dbReference type="NCBI Taxonomy" id="55184"/>
    <lineage>
        <taxon>Eukaryota</taxon>
        <taxon>Viridiplantae</taxon>
        <taxon>Streptophyta</taxon>
        <taxon>Embryophyta</taxon>
        <taxon>Tracheophyta</taxon>
        <taxon>Spermatophyta</taxon>
        <taxon>Magnoliopsida</taxon>
        <taxon>Liliopsida</taxon>
        <taxon>Acoraceae</taxon>
        <taxon>Acorus</taxon>
    </lineage>
</organism>
<proteinExistence type="predicted"/>
<accession>A0AAV9APB0</accession>
<dbReference type="GO" id="GO:0016301">
    <property type="term" value="F:kinase activity"/>
    <property type="evidence" value="ECO:0007669"/>
    <property type="project" value="UniProtKB-KW"/>
</dbReference>
<reference evidence="1" key="1">
    <citation type="journal article" date="2023" name="Nat. Commun.">
        <title>Diploid and tetraploid genomes of Acorus and the evolution of monocots.</title>
        <authorList>
            <person name="Ma L."/>
            <person name="Liu K.W."/>
            <person name="Li Z."/>
            <person name="Hsiao Y.Y."/>
            <person name="Qi Y."/>
            <person name="Fu T."/>
            <person name="Tang G.D."/>
            <person name="Zhang D."/>
            <person name="Sun W.H."/>
            <person name="Liu D.K."/>
            <person name="Li Y."/>
            <person name="Chen G.Z."/>
            <person name="Liu X.D."/>
            <person name="Liao X.Y."/>
            <person name="Jiang Y.T."/>
            <person name="Yu X."/>
            <person name="Hao Y."/>
            <person name="Huang J."/>
            <person name="Zhao X.W."/>
            <person name="Ke S."/>
            <person name="Chen Y.Y."/>
            <person name="Wu W.L."/>
            <person name="Hsu J.L."/>
            <person name="Lin Y.F."/>
            <person name="Huang M.D."/>
            <person name="Li C.Y."/>
            <person name="Huang L."/>
            <person name="Wang Z.W."/>
            <person name="Zhao X."/>
            <person name="Zhong W.Y."/>
            <person name="Peng D.H."/>
            <person name="Ahmad S."/>
            <person name="Lan S."/>
            <person name="Zhang J.S."/>
            <person name="Tsai W.C."/>
            <person name="Van de Peer Y."/>
            <person name="Liu Z.J."/>
        </authorList>
    </citation>
    <scope>NUCLEOTIDE SEQUENCE</scope>
    <source>
        <strain evidence="1">SCP</strain>
    </source>
</reference>
<sequence length="81" mass="9250">MTTFVGLEGSKLTLRYGENRLCNPFGQQEDWLGRETTYNDEGHENVRVIDYYSKKGMVATLPAEKPPKEVTVEVQKVLSEK</sequence>
<protein>
    <submittedName>
        <fullName evidence="1">Adenylate kinase A</fullName>
    </submittedName>
</protein>
<dbReference type="EMBL" id="JAUJYN010000007">
    <property type="protein sequence ID" value="KAK1266014.1"/>
    <property type="molecule type" value="Genomic_DNA"/>
</dbReference>
<keyword evidence="2" id="KW-1185">Reference proteome</keyword>
<keyword evidence="1" id="KW-0418">Kinase</keyword>
<evidence type="ECO:0000313" key="2">
    <source>
        <dbReference type="Proteomes" id="UP001179952"/>
    </source>
</evidence>
<keyword evidence="1" id="KW-0808">Transferase</keyword>
<evidence type="ECO:0000313" key="1">
    <source>
        <dbReference type="EMBL" id="KAK1266014.1"/>
    </source>
</evidence>